<dbReference type="PANTHER" id="PTHR33507:SF3">
    <property type="entry name" value="INNER MEMBRANE PROTEIN YBBJ"/>
    <property type="match status" value="1"/>
</dbReference>
<dbReference type="EMBL" id="JAVLUS010000005">
    <property type="protein sequence ID" value="MDS1113719.1"/>
    <property type="molecule type" value="Genomic_DNA"/>
</dbReference>
<sequence length="142" mass="15074">MSALLWLAAAIVLVVAEMFGGELVLLMLAGGAFAAAGVDFVWEAPLWVEGLVFAVVSVLLLVAVRPVAKRHMLTRPAVLMNTEALEGQPAVVTEKVDRHDGRVKIGGDIWSARTMDPAQVIEPGTHVTVVQIDGATAVVWLP</sequence>
<dbReference type="Proteomes" id="UP000183180">
    <property type="component" value="Unassembled WGS sequence"/>
</dbReference>
<dbReference type="InterPro" id="IPR002810">
    <property type="entry name" value="NfeD-like_C"/>
</dbReference>
<dbReference type="STRING" id="158898.SAMN04488548_134492"/>
<dbReference type="InterPro" id="IPR052165">
    <property type="entry name" value="Membrane_assoc_protease"/>
</dbReference>
<keyword evidence="3 5" id="KW-1133">Transmembrane helix</keyword>
<feature type="transmembrane region" description="Helical" evidence="5">
    <location>
        <begin position="44"/>
        <end position="64"/>
    </location>
</feature>
<keyword evidence="2 5" id="KW-0812">Transmembrane</keyword>
<gene>
    <name evidence="7" type="ORF">RD149_08055</name>
    <name evidence="8" type="ORF">SAMN04488548_134492</name>
</gene>
<evidence type="ECO:0000256" key="5">
    <source>
        <dbReference type="SAM" id="Phobius"/>
    </source>
</evidence>
<keyword evidence="4 5" id="KW-0472">Membrane</keyword>
<name>A0A1H2HIV9_9ACTN</name>
<dbReference type="Pfam" id="PF01957">
    <property type="entry name" value="NfeD"/>
    <property type="match status" value="1"/>
</dbReference>
<reference evidence="7 10" key="2">
    <citation type="submission" date="2023-08" db="EMBL/GenBank/DDBJ databases">
        <title>Bioegradation of LLDPE and BLDPE plastic by marine bacteria from coast plastic debris.</title>
        <authorList>
            <person name="Rong Z."/>
        </authorList>
    </citation>
    <scope>NUCLEOTIDE SEQUENCE [LARGE SCALE GENOMIC DNA]</scope>
    <source>
        <strain evidence="7 10">Z-2</strain>
    </source>
</reference>
<dbReference type="EMBL" id="FNLM01000034">
    <property type="protein sequence ID" value="SDU31765.1"/>
    <property type="molecule type" value="Genomic_DNA"/>
</dbReference>
<dbReference type="OrthoDB" id="9792945at2"/>
<dbReference type="SUPFAM" id="SSF141322">
    <property type="entry name" value="NfeD domain-like"/>
    <property type="match status" value="1"/>
</dbReference>
<dbReference type="Gene3D" id="2.40.50.140">
    <property type="entry name" value="Nucleic acid-binding proteins"/>
    <property type="match status" value="1"/>
</dbReference>
<dbReference type="InterPro" id="IPR012340">
    <property type="entry name" value="NA-bd_OB-fold"/>
</dbReference>
<keyword evidence="8" id="KW-0645">Protease</keyword>
<reference evidence="8 9" key="1">
    <citation type="submission" date="2016-10" db="EMBL/GenBank/DDBJ databases">
        <authorList>
            <person name="de Groot N.N."/>
        </authorList>
    </citation>
    <scope>NUCLEOTIDE SEQUENCE [LARGE SCALE GENOMIC DNA]</scope>
    <source>
        <strain evidence="8 9">DSM 44215</strain>
    </source>
</reference>
<organism evidence="8 9">
    <name type="scientific">Gordonia westfalica</name>
    <dbReference type="NCBI Taxonomy" id="158898"/>
    <lineage>
        <taxon>Bacteria</taxon>
        <taxon>Bacillati</taxon>
        <taxon>Actinomycetota</taxon>
        <taxon>Actinomycetes</taxon>
        <taxon>Mycobacteriales</taxon>
        <taxon>Gordoniaceae</taxon>
        <taxon>Gordonia</taxon>
    </lineage>
</organism>
<dbReference type="GO" id="GO:0005886">
    <property type="term" value="C:plasma membrane"/>
    <property type="evidence" value="ECO:0007669"/>
    <property type="project" value="TreeGrafter"/>
</dbReference>
<evidence type="ECO:0000313" key="8">
    <source>
        <dbReference type="EMBL" id="SDU31765.1"/>
    </source>
</evidence>
<evidence type="ECO:0000313" key="9">
    <source>
        <dbReference type="Proteomes" id="UP000183180"/>
    </source>
</evidence>
<evidence type="ECO:0000256" key="4">
    <source>
        <dbReference type="ARBA" id="ARBA00023136"/>
    </source>
</evidence>
<dbReference type="RefSeq" id="WP_074848976.1">
    <property type="nucleotide sequence ID" value="NZ_FNLM01000034.1"/>
</dbReference>
<keyword evidence="8" id="KW-0378">Hydrolase</keyword>
<evidence type="ECO:0000256" key="3">
    <source>
        <dbReference type="ARBA" id="ARBA00022989"/>
    </source>
</evidence>
<dbReference type="PANTHER" id="PTHR33507">
    <property type="entry name" value="INNER MEMBRANE PROTEIN YBBJ"/>
    <property type="match status" value="1"/>
</dbReference>
<dbReference type="Proteomes" id="UP001265083">
    <property type="component" value="Unassembled WGS sequence"/>
</dbReference>
<feature type="domain" description="NfeD-like C-terminal" evidence="6">
    <location>
        <begin position="83"/>
        <end position="140"/>
    </location>
</feature>
<evidence type="ECO:0000313" key="7">
    <source>
        <dbReference type="EMBL" id="MDS1113719.1"/>
    </source>
</evidence>
<keyword evidence="10" id="KW-1185">Reference proteome</keyword>
<dbReference type="GO" id="GO:0006508">
    <property type="term" value="P:proteolysis"/>
    <property type="evidence" value="ECO:0007669"/>
    <property type="project" value="UniProtKB-KW"/>
</dbReference>
<dbReference type="GO" id="GO:0008233">
    <property type="term" value="F:peptidase activity"/>
    <property type="evidence" value="ECO:0007669"/>
    <property type="project" value="UniProtKB-KW"/>
</dbReference>
<evidence type="ECO:0000259" key="6">
    <source>
        <dbReference type="Pfam" id="PF01957"/>
    </source>
</evidence>
<protein>
    <submittedName>
        <fullName evidence="8">Membrane protein implicated in regulation of membrane protease activity</fullName>
    </submittedName>
    <submittedName>
        <fullName evidence="7">NfeD family protein</fullName>
    </submittedName>
</protein>
<dbReference type="AlphaFoldDB" id="A0A1H2HIV9"/>
<evidence type="ECO:0000256" key="2">
    <source>
        <dbReference type="ARBA" id="ARBA00022692"/>
    </source>
</evidence>
<comment type="subcellular location">
    <subcellularLocation>
        <location evidence="1">Membrane</location>
        <topology evidence="1">Multi-pass membrane protein</topology>
    </subcellularLocation>
</comment>
<accession>A0A1H2HIV9</accession>
<evidence type="ECO:0000256" key="1">
    <source>
        <dbReference type="ARBA" id="ARBA00004141"/>
    </source>
</evidence>
<evidence type="ECO:0000313" key="10">
    <source>
        <dbReference type="Proteomes" id="UP001265083"/>
    </source>
</evidence>
<proteinExistence type="predicted"/>